<organism evidence="2 3">
    <name type="scientific">Luteimonas vadosa</name>
    <dbReference type="NCBI Taxonomy" id="1165507"/>
    <lineage>
        <taxon>Bacteria</taxon>
        <taxon>Pseudomonadati</taxon>
        <taxon>Pseudomonadota</taxon>
        <taxon>Gammaproteobacteria</taxon>
        <taxon>Lysobacterales</taxon>
        <taxon>Lysobacteraceae</taxon>
        <taxon>Luteimonas</taxon>
    </lineage>
</organism>
<proteinExistence type="predicted"/>
<sequence>MKLRPALLLWFAVALACLPLRSALAEPDRRAPVLEAMAEVLQARYVDAAKADALAAMLQEAGYSGRLPASPIRRVSSRR</sequence>
<comment type="caution">
    <text evidence="2">The sequence shown here is derived from an EMBL/GenBank/DDBJ whole genome shotgun (WGS) entry which is preliminary data.</text>
</comment>
<dbReference type="Proteomes" id="UP001501323">
    <property type="component" value="Unassembled WGS sequence"/>
</dbReference>
<dbReference type="RefSeq" id="WP_345295392.1">
    <property type="nucleotide sequence ID" value="NZ_BAABJY010000002.1"/>
</dbReference>
<keyword evidence="1" id="KW-0732">Signal</keyword>
<name>A0ABP9E4M6_9GAMM</name>
<reference evidence="3" key="1">
    <citation type="journal article" date="2019" name="Int. J. Syst. Evol. Microbiol.">
        <title>The Global Catalogue of Microorganisms (GCM) 10K type strain sequencing project: providing services to taxonomists for standard genome sequencing and annotation.</title>
        <authorList>
            <consortium name="The Broad Institute Genomics Platform"/>
            <consortium name="The Broad Institute Genome Sequencing Center for Infectious Disease"/>
            <person name="Wu L."/>
            <person name="Ma J."/>
        </authorList>
    </citation>
    <scope>NUCLEOTIDE SEQUENCE [LARGE SCALE GENOMIC DNA]</scope>
    <source>
        <strain evidence="3">JCM 18392</strain>
    </source>
</reference>
<accession>A0ABP9E4M6</accession>
<dbReference type="PROSITE" id="PS51257">
    <property type="entry name" value="PROKAR_LIPOPROTEIN"/>
    <property type="match status" value="1"/>
</dbReference>
<feature type="signal peptide" evidence="1">
    <location>
        <begin position="1"/>
        <end position="25"/>
    </location>
</feature>
<protein>
    <recommendedName>
        <fullName evidence="4">Peptidase S41</fullName>
    </recommendedName>
</protein>
<evidence type="ECO:0000256" key="1">
    <source>
        <dbReference type="SAM" id="SignalP"/>
    </source>
</evidence>
<evidence type="ECO:0000313" key="3">
    <source>
        <dbReference type="Proteomes" id="UP001501323"/>
    </source>
</evidence>
<feature type="chain" id="PRO_5046890799" description="Peptidase S41" evidence="1">
    <location>
        <begin position="26"/>
        <end position="79"/>
    </location>
</feature>
<evidence type="ECO:0008006" key="4">
    <source>
        <dbReference type="Google" id="ProtNLM"/>
    </source>
</evidence>
<keyword evidence="3" id="KW-1185">Reference proteome</keyword>
<evidence type="ECO:0000313" key="2">
    <source>
        <dbReference type="EMBL" id="GAA4867989.1"/>
    </source>
</evidence>
<gene>
    <name evidence="2" type="ORF">GCM10023332_20560</name>
</gene>
<dbReference type="EMBL" id="BAABJY010000002">
    <property type="protein sequence ID" value="GAA4867989.1"/>
    <property type="molecule type" value="Genomic_DNA"/>
</dbReference>